<sequence>MWMERTMDRSEPSARRRLHDARPGYSARDCARRSQHRLTAAVGQVRRLQAFVSSKEDCLGLSSCTKASVTSSWLVSGRDGLDRRARAAKATQAYRRPLAESRGARPGRVSSGVKEWLHAKLGGVEHRVFNVLFPDTHHRPI</sequence>
<feature type="compositionally biased region" description="Basic and acidic residues" evidence="1">
    <location>
        <begin position="1"/>
        <end position="14"/>
    </location>
</feature>
<dbReference type="EMBL" id="FNLO01000002">
    <property type="protein sequence ID" value="SDV47367.1"/>
    <property type="molecule type" value="Genomic_DNA"/>
</dbReference>
<accession>A0A1H2PMM6</accession>
<feature type="region of interest" description="Disordered" evidence="1">
    <location>
        <begin position="1"/>
        <end position="30"/>
    </location>
</feature>
<protein>
    <submittedName>
        <fullName evidence="2">Uncharacterized protein</fullName>
    </submittedName>
</protein>
<name>A0A1H2PMM6_9BURK</name>
<proteinExistence type="predicted"/>
<evidence type="ECO:0000256" key="1">
    <source>
        <dbReference type="SAM" id="MobiDB-lite"/>
    </source>
</evidence>
<gene>
    <name evidence="2" type="ORF">SAMN05216551_102521</name>
</gene>
<organism evidence="2 3">
    <name type="scientific">Chitinasiproducens palmae</name>
    <dbReference type="NCBI Taxonomy" id="1770053"/>
    <lineage>
        <taxon>Bacteria</taxon>
        <taxon>Pseudomonadati</taxon>
        <taxon>Pseudomonadota</taxon>
        <taxon>Betaproteobacteria</taxon>
        <taxon>Burkholderiales</taxon>
        <taxon>Burkholderiaceae</taxon>
        <taxon>Chitinasiproducens</taxon>
    </lineage>
</organism>
<evidence type="ECO:0000313" key="3">
    <source>
        <dbReference type="Proteomes" id="UP000243719"/>
    </source>
</evidence>
<keyword evidence="3" id="KW-1185">Reference proteome</keyword>
<dbReference type="AlphaFoldDB" id="A0A1H2PMM6"/>
<evidence type="ECO:0000313" key="2">
    <source>
        <dbReference type="EMBL" id="SDV47367.1"/>
    </source>
</evidence>
<reference evidence="3" key="1">
    <citation type="submission" date="2016-09" db="EMBL/GenBank/DDBJ databases">
        <authorList>
            <person name="Varghese N."/>
            <person name="Submissions S."/>
        </authorList>
    </citation>
    <scope>NUCLEOTIDE SEQUENCE [LARGE SCALE GENOMIC DNA]</scope>
    <source>
        <strain evidence="3">JS23</strain>
    </source>
</reference>
<dbReference type="Proteomes" id="UP000243719">
    <property type="component" value="Unassembled WGS sequence"/>
</dbReference>